<organism evidence="3 4">
    <name type="scientific">Sanguibacter biliveldensis</name>
    <dbReference type="NCBI Taxonomy" id="3030830"/>
    <lineage>
        <taxon>Bacteria</taxon>
        <taxon>Bacillati</taxon>
        <taxon>Actinomycetota</taxon>
        <taxon>Actinomycetes</taxon>
        <taxon>Micrococcales</taxon>
        <taxon>Sanguibacteraceae</taxon>
        <taxon>Sanguibacter</taxon>
    </lineage>
</organism>
<dbReference type="RefSeq" id="WP_319154997.1">
    <property type="nucleotide sequence ID" value="NZ_CP138359.1"/>
</dbReference>
<keyword evidence="3" id="KW-0808">Transferase</keyword>
<dbReference type="EMBL" id="CP138359">
    <property type="protein sequence ID" value="WPF80971.1"/>
    <property type="molecule type" value="Genomic_DNA"/>
</dbReference>
<accession>A0AAF1BWT0</accession>
<feature type="compositionally biased region" description="Low complexity" evidence="1">
    <location>
        <begin position="18"/>
        <end position="30"/>
    </location>
</feature>
<dbReference type="InterPro" id="IPR039143">
    <property type="entry name" value="GNPNAT1-like"/>
</dbReference>
<dbReference type="Gene3D" id="3.40.630.30">
    <property type="match status" value="1"/>
</dbReference>
<dbReference type="InterPro" id="IPR016181">
    <property type="entry name" value="Acyl_CoA_acyltransferase"/>
</dbReference>
<dbReference type="AlphaFoldDB" id="A0AAF1BWT0"/>
<reference evidence="4" key="1">
    <citation type="submission" date="2023-11" db="EMBL/GenBank/DDBJ databases">
        <authorList>
            <person name="Helweg L.P."/>
            <person name="Kiel A."/>
            <person name="Hitz F."/>
            <person name="Ruckert-Reed C."/>
            <person name="Busche T."/>
            <person name="Kaltschmidt B."/>
            <person name="Kaltschmidt C."/>
        </authorList>
    </citation>
    <scope>NUCLEOTIDE SEQUENCE [LARGE SCALE GENOMIC DNA]</scope>
    <source>
        <strain evidence="4">4.1</strain>
    </source>
</reference>
<keyword evidence="3" id="KW-0012">Acyltransferase</keyword>
<dbReference type="InterPro" id="IPR000182">
    <property type="entry name" value="GNAT_dom"/>
</dbReference>
<sequence length="200" mass="21358">MTDAQTPGGRTPDVQTSGAQTPDGQAAAGQTAGGGATRDRSALRVLTVSSEEQLQAAFSIRFEVFVEEQGVSADSELDAADRAPTTQHVIVVDTSVEPPEPVGTGRLLTDAEHPDALHIGRLAVRAPWRSSGVGAVLMRALETLAAERTPRGSQVRVELSAQEQAIGFYQRQGYVVDDSHRYLDENIWHRDAVKTVDGTA</sequence>
<dbReference type="Pfam" id="PF00583">
    <property type="entry name" value="Acetyltransf_1"/>
    <property type="match status" value="1"/>
</dbReference>
<dbReference type="SUPFAM" id="SSF55729">
    <property type="entry name" value="Acyl-CoA N-acyltransferases (Nat)"/>
    <property type="match status" value="1"/>
</dbReference>
<feature type="domain" description="N-acetyltransferase" evidence="2">
    <location>
        <begin position="41"/>
        <end position="197"/>
    </location>
</feature>
<name>A0AAF1BWT0_9MICO</name>
<dbReference type="EC" id="2.3.1.-" evidence="3"/>
<proteinExistence type="predicted"/>
<feature type="region of interest" description="Disordered" evidence="1">
    <location>
        <begin position="1"/>
        <end position="40"/>
    </location>
</feature>
<dbReference type="Proteomes" id="UP001304340">
    <property type="component" value="Chromosome"/>
</dbReference>
<protein>
    <submittedName>
        <fullName evidence="3">GNAT family N-acetyltransferase</fullName>
        <ecNumber evidence="3">2.3.1.-</ecNumber>
    </submittedName>
</protein>
<evidence type="ECO:0000313" key="3">
    <source>
        <dbReference type="EMBL" id="WPF80971.1"/>
    </source>
</evidence>
<dbReference type="KEGG" id="sbil:SANBI_002224"/>
<keyword evidence="4" id="KW-1185">Reference proteome</keyword>
<evidence type="ECO:0000259" key="2">
    <source>
        <dbReference type="PROSITE" id="PS51186"/>
    </source>
</evidence>
<dbReference type="GO" id="GO:0008080">
    <property type="term" value="F:N-acetyltransferase activity"/>
    <property type="evidence" value="ECO:0007669"/>
    <property type="project" value="TreeGrafter"/>
</dbReference>
<dbReference type="PROSITE" id="PS51186">
    <property type="entry name" value="GNAT"/>
    <property type="match status" value="1"/>
</dbReference>
<evidence type="ECO:0000256" key="1">
    <source>
        <dbReference type="SAM" id="MobiDB-lite"/>
    </source>
</evidence>
<gene>
    <name evidence="3" type="ORF">SANBI_002224</name>
</gene>
<evidence type="ECO:0000313" key="4">
    <source>
        <dbReference type="Proteomes" id="UP001304340"/>
    </source>
</evidence>
<dbReference type="CDD" id="cd04301">
    <property type="entry name" value="NAT_SF"/>
    <property type="match status" value="1"/>
</dbReference>
<dbReference type="PANTHER" id="PTHR13355">
    <property type="entry name" value="GLUCOSAMINE 6-PHOSPHATE N-ACETYLTRANSFERASE"/>
    <property type="match status" value="1"/>
</dbReference>